<feature type="compositionally biased region" description="Basic residues" evidence="1">
    <location>
        <begin position="77"/>
        <end position="88"/>
    </location>
</feature>
<sequence>MASSGMQGQRRRWRTGAEEAAVPAEAEQGGGAQMQGQEAALCRCGSGVQRQRLPEAVGEAARQRGEREQRRRESRVGRRPWRERRRLGRGGAQAVHDDKTTTGGFPIRGVKGGKEDGAPARA</sequence>
<dbReference type="AlphaFoldDB" id="A0A6G1ED20"/>
<dbReference type="EMBL" id="SPHZ02000003">
    <property type="protein sequence ID" value="KAF0922690.1"/>
    <property type="molecule type" value="Genomic_DNA"/>
</dbReference>
<name>A0A6G1ED20_9ORYZ</name>
<gene>
    <name evidence="2" type="ORF">E2562_001087</name>
</gene>
<comment type="caution">
    <text evidence="2">The sequence shown here is derived from an EMBL/GenBank/DDBJ whole genome shotgun (WGS) entry which is preliminary data.</text>
</comment>
<protein>
    <submittedName>
        <fullName evidence="2">Uncharacterized protein</fullName>
    </submittedName>
</protein>
<reference evidence="2 3" key="1">
    <citation type="submission" date="2019-11" db="EMBL/GenBank/DDBJ databases">
        <title>Whole genome sequence of Oryza granulata.</title>
        <authorList>
            <person name="Li W."/>
        </authorList>
    </citation>
    <scope>NUCLEOTIDE SEQUENCE [LARGE SCALE GENOMIC DNA]</scope>
    <source>
        <strain evidence="3">cv. Menghai</strain>
        <tissue evidence="2">Leaf</tissue>
    </source>
</reference>
<proteinExistence type="predicted"/>
<feature type="region of interest" description="Disordered" evidence="1">
    <location>
        <begin position="1"/>
        <end position="122"/>
    </location>
</feature>
<evidence type="ECO:0000313" key="3">
    <source>
        <dbReference type="Proteomes" id="UP000479710"/>
    </source>
</evidence>
<feature type="compositionally biased region" description="Low complexity" evidence="1">
    <location>
        <begin position="18"/>
        <end position="27"/>
    </location>
</feature>
<feature type="compositionally biased region" description="Basic and acidic residues" evidence="1">
    <location>
        <begin position="61"/>
        <end position="76"/>
    </location>
</feature>
<evidence type="ECO:0000256" key="1">
    <source>
        <dbReference type="SAM" id="MobiDB-lite"/>
    </source>
</evidence>
<organism evidence="2 3">
    <name type="scientific">Oryza meyeriana var. granulata</name>
    <dbReference type="NCBI Taxonomy" id="110450"/>
    <lineage>
        <taxon>Eukaryota</taxon>
        <taxon>Viridiplantae</taxon>
        <taxon>Streptophyta</taxon>
        <taxon>Embryophyta</taxon>
        <taxon>Tracheophyta</taxon>
        <taxon>Spermatophyta</taxon>
        <taxon>Magnoliopsida</taxon>
        <taxon>Liliopsida</taxon>
        <taxon>Poales</taxon>
        <taxon>Poaceae</taxon>
        <taxon>BOP clade</taxon>
        <taxon>Oryzoideae</taxon>
        <taxon>Oryzeae</taxon>
        <taxon>Oryzinae</taxon>
        <taxon>Oryza</taxon>
        <taxon>Oryza meyeriana</taxon>
    </lineage>
</organism>
<evidence type="ECO:0000313" key="2">
    <source>
        <dbReference type="EMBL" id="KAF0922690.1"/>
    </source>
</evidence>
<keyword evidence="3" id="KW-1185">Reference proteome</keyword>
<accession>A0A6G1ED20</accession>
<dbReference type="Proteomes" id="UP000479710">
    <property type="component" value="Unassembled WGS sequence"/>
</dbReference>
<feature type="compositionally biased region" description="Basic and acidic residues" evidence="1">
    <location>
        <begin position="112"/>
        <end position="122"/>
    </location>
</feature>